<dbReference type="GO" id="GO:0006412">
    <property type="term" value="P:translation"/>
    <property type="evidence" value="ECO:0007669"/>
    <property type="project" value="UniProtKB-UniRule"/>
</dbReference>
<dbReference type="Pfam" id="PF00276">
    <property type="entry name" value="Ribosomal_L23"/>
    <property type="match status" value="1"/>
</dbReference>
<protein>
    <recommendedName>
        <fullName evidence="6">Large ribosomal subunit protein uL23</fullName>
    </recommendedName>
</protein>
<dbReference type="EMBL" id="DVHC01000062">
    <property type="protein sequence ID" value="HIR59600.1"/>
    <property type="molecule type" value="Genomic_DNA"/>
</dbReference>
<keyword evidence="5 6" id="KW-0687">Ribonucleoprotein</keyword>
<keyword evidence="3 6" id="KW-0694">RNA-binding</keyword>
<dbReference type="Gene3D" id="3.30.70.330">
    <property type="match status" value="1"/>
</dbReference>
<dbReference type="AlphaFoldDB" id="A0A9D1DV70"/>
<comment type="similarity">
    <text evidence="1 6">Belongs to the universal ribosomal protein uL23 family.</text>
</comment>
<evidence type="ECO:0000256" key="1">
    <source>
        <dbReference type="ARBA" id="ARBA00006700"/>
    </source>
</evidence>
<dbReference type="SUPFAM" id="SSF54189">
    <property type="entry name" value="Ribosomal proteins S24e, L23 and L15e"/>
    <property type="match status" value="1"/>
</dbReference>
<reference evidence="7" key="2">
    <citation type="journal article" date="2021" name="PeerJ">
        <title>Extensive microbial diversity within the chicken gut microbiome revealed by metagenomics and culture.</title>
        <authorList>
            <person name="Gilroy R."/>
            <person name="Ravi A."/>
            <person name="Getino M."/>
            <person name="Pursley I."/>
            <person name="Horton D.L."/>
            <person name="Alikhan N.F."/>
            <person name="Baker D."/>
            <person name="Gharbi K."/>
            <person name="Hall N."/>
            <person name="Watson M."/>
            <person name="Adriaenssens E.M."/>
            <person name="Foster-Nyarko E."/>
            <person name="Jarju S."/>
            <person name="Secka A."/>
            <person name="Antonio M."/>
            <person name="Oren A."/>
            <person name="Chaudhuri R.R."/>
            <person name="La Ragione R."/>
            <person name="Hildebrand F."/>
            <person name="Pallen M.J."/>
        </authorList>
    </citation>
    <scope>NUCLEOTIDE SEQUENCE</scope>
    <source>
        <strain evidence="7">CHK184-20233</strain>
    </source>
</reference>
<dbReference type="NCBIfam" id="NF004359">
    <property type="entry name" value="PRK05738.1-3"/>
    <property type="match status" value="1"/>
</dbReference>
<comment type="function">
    <text evidence="6">One of the early assembly proteins it binds 23S rRNA. One of the proteins that surrounds the polypeptide exit tunnel on the outside of the ribosome. Forms the main docking site for trigger factor binding to the ribosome.</text>
</comment>
<dbReference type="NCBIfam" id="NF004366">
    <property type="entry name" value="PRK05738.3-2"/>
    <property type="match status" value="1"/>
</dbReference>
<dbReference type="NCBIfam" id="NF004363">
    <property type="entry name" value="PRK05738.2-4"/>
    <property type="match status" value="1"/>
</dbReference>
<dbReference type="PANTHER" id="PTHR11620">
    <property type="entry name" value="60S RIBOSOMAL PROTEIN L23A"/>
    <property type="match status" value="1"/>
</dbReference>
<keyword evidence="2 6" id="KW-0699">rRNA-binding</keyword>
<dbReference type="FunFam" id="3.30.70.330:FF:000001">
    <property type="entry name" value="50S ribosomal protein L23"/>
    <property type="match status" value="1"/>
</dbReference>
<dbReference type="HAMAP" id="MF_01369_B">
    <property type="entry name" value="Ribosomal_uL23_B"/>
    <property type="match status" value="1"/>
</dbReference>
<comment type="subunit">
    <text evidence="6">Part of the 50S ribosomal subunit. Contacts protein L29, and trigger factor when it is bound to the ribosome.</text>
</comment>
<organism evidence="7 8">
    <name type="scientific">Candidatus Onthousia excrementipullorum</name>
    <dbReference type="NCBI Taxonomy" id="2840884"/>
    <lineage>
        <taxon>Bacteria</taxon>
        <taxon>Bacillati</taxon>
        <taxon>Bacillota</taxon>
        <taxon>Bacilli</taxon>
        <taxon>Candidatus Onthousia</taxon>
    </lineage>
</organism>
<reference evidence="7" key="1">
    <citation type="submission" date="2020-10" db="EMBL/GenBank/DDBJ databases">
        <authorList>
            <person name="Gilroy R."/>
        </authorList>
    </citation>
    <scope>NUCLEOTIDE SEQUENCE</scope>
    <source>
        <strain evidence="7">CHK184-20233</strain>
    </source>
</reference>
<accession>A0A9D1DV70</accession>
<evidence type="ECO:0000313" key="8">
    <source>
        <dbReference type="Proteomes" id="UP000824232"/>
    </source>
</evidence>
<evidence type="ECO:0000256" key="3">
    <source>
        <dbReference type="ARBA" id="ARBA00022884"/>
    </source>
</evidence>
<dbReference type="InterPro" id="IPR012677">
    <property type="entry name" value="Nucleotide-bd_a/b_plait_sf"/>
</dbReference>
<dbReference type="GO" id="GO:0005840">
    <property type="term" value="C:ribosome"/>
    <property type="evidence" value="ECO:0007669"/>
    <property type="project" value="UniProtKB-KW"/>
</dbReference>
<name>A0A9D1DV70_9FIRM</name>
<evidence type="ECO:0000256" key="6">
    <source>
        <dbReference type="HAMAP-Rule" id="MF_01369"/>
    </source>
</evidence>
<evidence type="ECO:0000313" key="7">
    <source>
        <dbReference type="EMBL" id="HIR59600.1"/>
    </source>
</evidence>
<dbReference type="InterPro" id="IPR013025">
    <property type="entry name" value="Ribosomal_uL23-like"/>
</dbReference>
<evidence type="ECO:0000256" key="4">
    <source>
        <dbReference type="ARBA" id="ARBA00022980"/>
    </source>
</evidence>
<dbReference type="GO" id="GO:1990904">
    <property type="term" value="C:ribonucleoprotein complex"/>
    <property type="evidence" value="ECO:0007669"/>
    <property type="project" value="UniProtKB-KW"/>
</dbReference>
<gene>
    <name evidence="6 7" type="primary">rplW</name>
    <name evidence="7" type="ORF">IAB38_06070</name>
</gene>
<comment type="caution">
    <text evidence="7">The sequence shown here is derived from an EMBL/GenBank/DDBJ whole genome shotgun (WGS) entry which is preliminary data.</text>
</comment>
<keyword evidence="4 6" id="KW-0689">Ribosomal protein</keyword>
<dbReference type="Proteomes" id="UP000824232">
    <property type="component" value="Unassembled WGS sequence"/>
</dbReference>
<evidence type="ECO:0000256" key="5">
    <source>
        <dbReference type="ARBA" id="ARBA00023274"/>
    </source>
</evidence>
<dbReference type="GO" id="GO:0003735">
    <property type="term" value="F:structural constituent of ribosome"/>
    <property type="evidence" value="ECO:0007669"/>
    <property type="project" value="InterPro"/>
</dbReference>
<evidence type="ECO:0000256" key="2">
    <source>
        <dbReference type="ARBA" id="ARBA00022730"/>
    </source>
</evidence>
<proteinExistence type="inferred from homology"/>
<sequence>MDTKYLEIIKAPVITEKSGALGEKNQYVFKVSSKANKIEIKQAIEKIFKVHVKEIRTLNVKPKKRRVGRYTGLTNRYKKAIVTLADGEQIDLG</sequence>
<dbReference type="GO" id="GO:0019843">
    <property type="term" value="F:rRNA binding"/>
    <property type="evidence" value="ECO:0007669"/>
    <property type="project" value="UniProtKB-UniRule"/>
</dbReference>
<dbReference type="InterPro" id="IPR012678">
    <property type="entry name" value="Ribosomal_uL23/eL15/eS24_sf"/>
</dbReference>